<dbReference type="Pfam" id="PF02810">
    <property type="entry name" value="SEC-C"/>
    <property type="match status" value="1"/>
</dbReference>
<dbReference type="EMBL" id="JACMSC010000015">
    <property type="protein sequence ID" value="KAG6485214.1"/>
    <property type="molecule type" value="Genomic_DNA"/>
</dbReference>
<evidence type="ECO:0000313" key="2">
    <source>
        <dbReference type="Proteomes" id="UP000734854"/>
    </source>
</evidence>
<evidence type="ECO:0000313" key="1">
    <source>
        <dbReference type="EMBL" id="KAG6485214.1"/>
    </source>
</evidence>
<comment type="caution">
    <text evidence="1">The sequence shown here is derived from an EMBL/GenBank/DDBJ whole genome shotgun (WGS) entry which is preliminary data.</text>
</comment>
<sequence>MAMARRSQTVASLLRASLLRRFSSRLSERSISSSAPRRLSFGWFDKVKSAFTGKPSPDPSASKIDFSLTEFADQMEKARTLGSLKQFEVGRCSEATMSGAFQKNSAILRYLGAIDPSGENLQNSHKQDAAKHCNATIADVEHVLAKYSWAKEAQKKIEKLKEEGKPMPTSFSEVQKLMGSTPLDLGRSNLAKSGQISRNALCPCGSGKRYKRYDLIPALHPTGLWLFEVKLESMKRMEGRMSKEKREMLCGDMKQKKLAPGDSRPLNTIQKARQRLPKSIMRCKTLEVKWF</sequence>
<accession>A0A8J5FCS0</accession>
<gene>
    <name evidence="1" type="ORF">ZIOFF_053747</name>
</gene>
<protein>
    <submittedName>
        <fullName evidence="1">Uncharacterized protein</fullName>
    </submittedName>
</protein>
<name>A0A8J5FCS0_ZINOF</name>
<proteinExistence type="predicted"/>
<dbReference type="Gene3D" id="3.10.450.50">
    <property type="match status" value="1"/>
</dbReference>
<dbReference type="Proteomes" id="UP000734854">
    <property type="component" value="Unassembled WGS sequence"/>
</dbReference>
<dbReference type="PANTHER" id="PTHR36750">
    <property type="entry name" value="SEC-C MOTIF PROTEIN"/>
    <property type="match status" value="1"/>
</dbReference>
<dbReference type="PANTHER" id="PTHR36750:SF1">
    <property type="entry name" value="SEC-C MOTIF PROTEIN"/>
    <property type="match status" value="1"/>
</dbReference>
<dbReference type="AlphaFoldDB" id="A0A8J5FCS0"/>
<dbReference type="InterPro" id="IPR004027">
    <property type="entry name" value="SEC_C_motif"/>
</dbReference>
<dbReference type="SUPFAM" id="SSF103642">
    <property type="entry name" value="Sec-C motif"/>
    <property type="match status" value="1"/>
</dbReference>
<keyword evidence="2" id="KW-1185">Reference proteome</keyword>
<organism evidence="1 2">
    <name type="scientific">Zingiber officinale</name>
    <name type="common">Ginger</name>
    <name type="synonym">Amomum zingiber</name>
    <dbReference type="NCBI Taxonomy" id="94328"/>
    <lineage>
        <taxon>Eukaryota</taxon>
        <taxon>Viridiplantae</taxon>
        <taxon>Streptophyta</taxon>
        <taxon>Embryophyta</taxon>
        <taxon>Tracheophyta</taxon>
        <taxon>Spermatophyta</taxon>
        <taxon>Magnoliopsida</taxon>
        <taxon>Liliopsida</taxon>
        <taxon>Zingiberales</taxon>
        <taxon>Zingiberaceae</taxon>
        <taxon>Zingiber</taxon>
    </lineage>
</organism>
<reference evidence="1 2" key="1">
    <citation type="submission" date="2020-08" db="EMBL/GenBank/DDBJ databases">
        <title>Plant Genome Project.</title>
        <authorList>
            <person name="Zhang R.-G."/>
        </authorList>
    </citation>
    <scope>NUCLEOTIDE SEQUENCE [LARGE SCALE GENOMIC DNA]</scope>
    <source>
        <tissue evidence="1">Rhizome</tissue>
    </source>
</reference>